<evidence type="ECO:0000256" key="1">
    <source>
        <dbReference type="SAM" id="MobiDB-lite"/>
    </source>
</evidence>
<protein>
    <submittedName>
        <fullName evidence="4">Uncharacterized protein LOC111494376</fullName>
    </submittedName>
</protein>
<keyword evidence="3" id="KW-1185">Reference proteome</keyword>
<gene>
    <name evidence="4" type="primary">LOC111494376</name>
</gene>
<organism evidence="3 4">
    <name type="scientific">Cucurbita maxima</name>
    <name type="common">Pumpkin</name>
    <name type="synonym">Winter squash</name>
    <dbReference type="NCBI Taxonomy" id="3661"/>
    <lineage>
        <taxon>Eukaryota</taxon>
        <taxon>Viridiplantae</taxon>
        <taxon>Streptophyta</taxon>
        <taxon>Embryophyta</taxon>
        <taxon>Tracheophyta</taxon>
        <taxon>Spermatophyta</taxon>
        <taxon>Magnoliopsida</taxon>
        <taxon>eudicotyledons</taxon>
        <taxon>Gunneridae</taxon>
        <taxon>Pentapetalae</taxon>
        <taxon>rosids</taxon>
        <taxon>fabids</taxon>
        <taxon>Cucurbitales</taxon>
        <taxon>Cucurbitaceae</taxon>
        <taxon>Cucurbiteae</taxon>
        <taxon>Cucurbita</taxon>
    </lineage>
</organism>
<evidence type="ECO:0000259" key="2">
    <source>
        <dbReference type="Pfam" id="PF25054"/>
    </source>
</evidence>
<dbReference type="Pfam" id="PF25054">
    <property type="entry name" value="PHD_pln"/>
    <property type="match status" value="1"/>
</dbReference>
<dbReference type="GeneID" id="111494376"/>
<name>A0A6J1KIW2_CUCMA</name>
<feature type="region of interest" description="Disordered" evidence="1">
    <location>
        <begin position="59"/>
        <end position="114"/>
    </location>
</feature>
<dbReference type="PANTHER" id="PTHR33779:SF11">
    <property type="entry name" value="OS04G0551600 PROTEIN"/>
    <property type="match status" value="1"/>
</dbReference>
<dbReference type="OrthoDB" id="1935489at2759"/>
<proteinExistence type="predicted"/>
<dbReference type="AlphaFoldDB" id="A0A6J1KIW2"/>
<evidence type="ECO:0000313" key="3">
    <source>
        <dbReference type="Proteomes" id="UP000504608"/>
    </source>
</evidence>
<dbReference type="KEGG" id="cmax:111494376"/>
<dbReference type="RefSeq" id="XP_023000074.1">
    <property type="nucleotide sequence ID" value="XM_023144306.1"/>
</dbReference>
<sequence length="123" mass="13711">MVDVQIVCCMCGDIGFPDKLFRCNHCRTRFQHSYCSNYYTELGRADPIQVCDWCRCEGRTSASSSRSHGTSSKKPPPTGERIKQHHEDASSSVGEKGKHGTAGGVPSPRPTTRRYKLLKDVMC</sequence>
<dbReference type="InterPro" id="IPR056874">
    <property type="entry name" value="PHD_dom_pln"/>
</dbReference>
<dbReference type="PANTHER" id="PTHR33779">
    <property type="entry name" value="EXPRESSED PROTEIN"/>
    <property type="match status" value="1"/>
</dbReference>
<feature type="compositionally biased region" description="Basic and acidic residues" evidence="1">
    <location>
        <begin position="80"/>
        <end position="89"/>
    </location>
</feature>
<dbReference type="Proteomes" id="UP000504608">
    <property type="component" value="Unplaced"/>
</dbReference>
<reference evidence="4" key="1">
    <citation type="submission" date="2025-08" db="UniProtKB">
        <authorList>
            <consortium name="RefSeq"/>
        </authorList>
    </citation>
    <scope>IDENTIFICATION</scope>
    <source>
        <tissue evidence="4">Young leaves</tissue>
    </source>
</reference>
<feature type="domain" description="PHD-type zinc finger plants" evidence="2">
    <location>
        <begin position="9"/>
        <end position="54"/>
    </location>
</feature>
<evidence type="ECO:0000313" key="4">
    <source>
        <dbReference type="RefSeq" id="XP_023000074.1"/>
    </source>
</evidence>
<feature type="compositionally biased region" description="Low complexity" evidence="1">
    <location>
        <begin position="59"/>
        <end position="72"/>
    </location>
</feature>
<accession>A0A6J1KIW2</accession>